<dbReference type="AlphaFoldDB" id="A0A6J8D205"/>
<feature type="region of interest" description="Disordered" evidence="1">
    <location>
        <begin position="112"/>
        <end position="209"/>
    </location>
</feature>
<sequence length="209" mass="23950">MSDNQWSSDEEWSNEIVHIPNPTSEITGMSDITNAQHRTSISTPIEQGENTEVIETRDEIETDTTIEQVENTEVIGNREEIETETTIEQVENTEVIGNIDEIETETTIEFIPKLGEPQLDDEQKQQEGLTVSDENIMRGNETTEDKNNSQDTEEEHDSFYQSHKDDSIDEPYKTPLKPKKKDRPTGTPPRKAPNFKKSLFRKRKATPET</sequence>
<feature type="compositionally biased region" description="Polar residues" evidence="1">
    <location>
        <begin position="21"/>
        <end position="47"/>
    </location>
</feature>
<dbReference type="Proteomes" id="UP000507470">
    <property type="component" value="Unassembled WGS sequence"/>
</dbReference>
<dbReference type="EMBL" id="CACVKT020006392">
    <property type="protein sequence ID" value="CAC5401174.1"/>
    <property type="molecule type" value="Genomic_DNA"/>
</dbReference>
<gene>
    <name evidence="2" type="ORF">MCOR_35287</name>
</gene>
<keyword evidence="3" id="KW-1185">Reference proteome</keyword>
<protein>
    <submittedName>
        <fullName evidence="2">Uncharacterized protein</fullName>
    </submittedName>
</protein>
<feature type="compositionally biased region" description="Basic and acidic residues" evidence="1">
    <location>
        <begin position="162"/>
        <end position="172"/>
    </location>
</feature>
<name>A0A6J8D205_MYTCO</name>
<feature type="region of interest" description="Disordered" evidence="1">
    <location>
        <begin position="1"/>
        <end position="47"/>
    </location>
</feature>
<dbReference type="OrthoDB" id="10467205at2759"/>
<accession>A0A6J8D205</accession>
<proteinExistence type="predicted"/>
<feature type="compositionally biased region" description="Basic residues" evidence="1">
    <location>
        <begin position="198"/>
        <end position="209"/>
    </location>
</feature>
<evidence type="ECO:0000313" key="2">
    <source>
        <dbReference type="EMBL" id="CAC5401174.1"/>
    </source>
</evidence>
<reference evidence="2 3" key="1">
    <citation type="submission" date="2020-06" db="EMBL/GenBank/DDBJ databases">
        <authorList>
            <person name="Li R."/>
            <person name="Bekaert M."/>
        </authorList>
    </citation>
    <scope>NUCLEOTIDE SEQUENCE [LARGE SCALE GENOMIC DNA]</scope>
    <source>
        <strain evidence="3">wild</strain>
    </source>
</reference>
<evidence type="ECO:0000313" key="3">
    <source>
        <dbReference type="Proteomes" id="UP000507470"/>
    </source>
</evidence>
<organism evidence="2 3">
    <name type="scientific">Mytilus coruscus</name>
    <name type="common">Sea mussel</name>
    <dbReference type="NCBI Taxonomy" id="42192"/>
    <lineage>
        <taxon>Eukaryota</taxon>
        <taxon>Metazoa</taxon>
        <taxon>Spiralia</taxon>
        <taxon>Lophotrochozoa</taxon>
        <taxon>Mollusca</taxon>
        <taxon>Bivalvia</taxon>
        <taxon>Autobranchia</taxon>
        <taxon>Pteriomorphia</taxon>
        <taxon>Mytilida</taxon>
        <taxon>Mytiloidea</taxon>
        <taxon>Mytilidae</taxon>
        <taxon>Mytilinae</taxon>
        <taxon>Mytilus</taxon>
    </lineage>
</organism>
<evidence type="ECO:0000256" key="1">
    <source>
        <dbReference type="SAM" id="MobiDB-lite"/>
    </source>
</evidence>